<evidence type="ECO:0000256" key="2">
    <source>
        <dbReference type="ARBA" id="ARBA00022729"/>
    </source>
</evidence>
<reference evidence="8 9" key="1">
    <citation type="journal article" date="2014" name="Int. J. Syst. Evol. Microbiol.">
        <title>Complete genome sequence of Corynebacterium casei LMG S-19264T (=DSM 44701T), isolated from a smear-ripened cheese.</title>
        <authorList>
            <consortium name="US DOE Joint Genome Institute (JGI-PGF)"/>
            <person name="Walter F."/>
            <person name="Albersmeier A."/>
            <person name="Kalinowski J."/>
            <person name="Ruckert C."/>
        </authorList>
    </citation>
    <scope>NUCLEOTIDE SEQUENCE [LARGE SCALE GENOMIC DNA]</scope>
    <source>
        <strain evidence="8 9">CGMCC 1.9161</strain>
    </source>
</reference>
<keyword evidence="3" id="KW-0472">Membrane</keyword>
<evidence type="ECO:0000256" key="5">
    <source>
        <dbReference type="ARBA" id="ARBA00038306"/>
    </source>
</evidence>
<proteinExistence type="inferred from homology"/>
<protein>
    <submittedName>
        <fullName evidence="8">Porin</fullName>
    </submittedName>
</protein>
<dbReference type="GO" id="GO:0009279">
    <property type="term" value="C:cell outer membrane"/>
    <property type="evidence" value="ECO:0007669"/>
    <property type="project" value="UniProtKB-SubCell"/>
</dbReference>
<feature type="domain" description="Outer membrane protein beta-barrel" evidence="7">
    <location>
        <begin position="21"/>
        <end position="223"/>
    </location>
</feature>
<keyword evidence="9" id="KW-1185">Reference proteome</keyword>
<dbReference type="InterPro" id="IPR027385">
    <property type="entry name" value="Beta-barrel_OMP"/>
</dbReference>
<evidence type="ECO:0000256" key="6">
    <source>
        <dbReference type="SAM" id="SignalP"/>
    </source>
</evidence>
<organism evidence="8 9">
    <name type="scientific">Salinarimonas ramus</name>
    <dbReference type="NCBI Taxonomy" id="690164"/>
    <lineage>
        <taxon>Bacteria</taxon>
        <taxon>Pseudomonadati</taxon>
        <taxon>Pseudomonadota</taxon>
        <taxon>Alphaproteobacteria</taxon>
        <taxon>Hyphomicrobiales</taxon>
        <taxon>Salinarimonadaceae</taxon>
        <taxon>Salinarimonas</taxon>
    </lineage>
</organism>
<dbReference type="PANTHER" id="PTHR34001">
    <property type="entry name" value="BLL7405 PROTEIN"/>
    <property type="match status" value="1"/>
</dbReference>
<comment type="subcellular location">
    <subcellularLocation>
        <location evidence="1">Cell outer membrane</location>
    </subcellularLocation>
</comment>
<dbReference type="EMBL" id="BMMF01000005">
    <property type="protein sequence ID" value="GGK34744.1"/>
    <property type="molecule type" value="Genomic_DNA"/>
</dbReference>
<name>A0A917Q810_9HYPH</name>
<comment type="similarity">
    <text evidence="5">Belongs to the Omp25/RopB family.</text>
</comment>
<dbReference type="RefSeq" id="WP_188912671.1">
    <property type="nucleotide sequence ID" value="NZ_BMMF01000005.1"/>
</dbReference>
<sequence>MKRLLIASTALVAFTAAAVAADLPVRTEPAPFVPSAPPVFSWTGFYAGVNLGYGWGDFTGATGGVLFDEGDGFVGGGQLGYNVQFGSFVVGLETDLQWTNFEGGPAVPGALAGTVSEAQLDYFGTVRGRAGFALDRTLVFATGGLAYGGADVTAVVAGRTFSDDQTHVGWTLGGGVEHAFTNNLTAKVEYLYTDLDDETYDLDVQREAGLEFSTVRAGVNYKF</sequence>
<dbReference type="InterPro" id="IPR051692">
    <property type="entry name" value="OMP-like"/>
</dbReference>
<dbReference type="PANTHER" id="PTHR34001:SF3">
    <property type="entry name" value="BLL7405 PROTEIN"/>
    <property type="match status" value="1"/>
</dbReference>
<dbReference type="Proteomes" id="UP000600449">
    <property type="component" value="Unassembled WGS sequence"/>
</dbReference>
<keyword evidence="2 6" id="KW-0732">Signal</keyword>
<evidence type="ECO:0000259" key="7">
    <source>
        <dbReference type="Pfam" id="PF13505"/>
    </source>
</evidence>
<dbReference type="Pfam" id="PF13505">
    <property type="entry name" value="OMP_b-brl"/>
    <property type="match status" value="1"/>
</dbReference>
<dbReference type="InterPro" id="IPR011250">
    <property type="entry name" value="OMP/PagP_B-barrel"/>
</dbReference>
<evidence type="ECO:0000256" key="1">
    <source>
        <dbReference type="ARBA" id="ARBA00004442"/>
    </source>
</evidence>
<evidence type="ECO:0000256" key="4">
    <source>
        <dbReference type="ARBA" id="ARBA00023237"/>
    </source>
</evidence>
<accession>A0A917Q810</accession>
<dbReference type="Gene3D" id="2.40.160.20">
    <property type="match status" value="1"/>
</dbReference>
<evidence type="ECO:0000313" key="8">
    <source>
        <dbReference type="EMBL" id="GGK34744.1"/>
    </source>
</evidence>
<feature type="signal peptide" evidence="6">
    <location>
        <begin position="1"/>
        <end position="20"/>
    </location>
</feature>
<dbReference type="AlphaFoldDB" id="A0A917Q810"/>
<comment type="caution">
    <text evidence="8">The sequence shown here is derived from an EMBL/GenBank/DDBJ whole genome shotgun (WGS) entry which is preliminary data.</text>
</comment>
<feature type="chain" id="PRO_5037540344" evidence="6">
    <location>
        <begin position="21"/>
        <end position="223"/>
    </location>
</feature>
<dbReference type="SUPFAM" id="SSF56925">
    <property type="entry name" value="OMPA-like"/>
    <property type="match status" value="1"/>
</dbReference>
<evidence type="ECO:0000256" key="3">
    <source>
        <dbReference type="ARBA" id="ARBA00023136"/>
    </source>
</evidence>
<keyword evidence="4" id="KW-0998">Cell outer membrane</keyword>
<gene>
    <name evidence="8" type="ORF">GCM10011322_21860</name>
</gene>
<evidence type="ECO:0000313" key="9">
    <source>
        <dbReference type="Proteomes" id="UP000600449"/>
    </source>
</evidence>